<organism evidence="6">
    <name type="scientific">uncultured Frankineae bacterium</name>
    <dbReference type="NCBI Taxonomy" id="437475"/>
    <lineage>
        <taxon>Bacteria</taxon>
        <taxon>Bacillati</taxon>
        <taxon>Actinomycetota</taxon>
        <taxon>Actinomycetes</taxon>
        <taxon>Frankiales</taxon>
        <taxon>environmental samples</taxon>
    </lineage>
</organism>
<dbReference type="PANTHER" id="PTHR38439:SF3">
    <property type="entry name" value="COPPER-RESISTANT CUPROPROTEIN COPI"/>
    <property type="match status" value="1"/>
</dbReference>
<evidence type="ECO:0000259" key="5">
    <source>
        <dbReference type="Pfam" id="PF13473"/>
    </source>
</evidence>
<dbReference type="PROSITE" id="PS00079">
    <property type="entry name" value="MULTICOPPER_OXIDASE1"/>
    <property type="match status" value="1"/>
</dbReference>
<keyword evidence="2" id="KW-0186">Copper</keyword>
<dbReference type="InterPro" id="IPR028871">
    <property type="entry name" value="BlueCu_1_BS"/>
</dbReference>
<name>A0A6J4M9Z0_9ACTN</name>
<evidence type="ECO:0000313" key="6">
    <source>
        <dbReference type="EMBL" id="CAA9354319.1"/>
    </source>
</evidence>
<feature type="transmembrane region" description="Helical" evidence="4">
    <location>
        <begin position="60"/>
        <end position="77"/>
    </location>
</feature>
<dbReference type="EMBL" id="CADCUB010000155">
    <property type="protein sequence ID" value="CAA9354319.1"/>
    <property type="molecule type" value="Genomic_DNA"/>
</dbReference>
<sequence>MRRAARDRHSAIMPTHLEQAPTLLPRRSASAARTVCAVALVLLALGQLVAYLLLTAEPNPGIASTAVLPLAAAAAMLRAPGALGPLAALAVVATIIGTRTVELPFDLARPGQTGPFAFAVAQLLACGVAAATAVRVLLPADRRPTVALPVVAGVAAAALAGAVLLVLAPQEDLTGGLTDEELAALPEISMVDYRFEPAQLRVAVGEPFAVTFANDGARPHSFSVASLDLDVVVPSGRSRTVVVRLDAGTYDFVCSVGDHEQEGMKGRVLVVGDDGVVPAAGPSPGTGDHAHHGHAGHGTSGA</sequence>
<keyword evidence="4" id="KW-1133">Transmembrane helix</keyword>
<dbReference type="GO" id="GO:0046872">
    <property type="term" value="F:metal ion binding"/>
    <property type="evidence" value="ECO:0007669"/>
    <property type="project" value="UniProtKB-KW"/>
</dbReference>
<dbReference type="Pfam" id="PF13473">
    <property type="entry name" value="Cupredoxin_1"/>
    <property type="match status" value="1"/>
</dbReference>
<keyword evidence="4" id="KW-0472">Membrane</keyword>
<keyword evidence="1" id="KW-0479">Metal-binding</keyword>
<protein>
    <recommendedName>
        <fullName evidence="5">EfeO-type cupredoxin-like domain-containing protein</fullName>
    </recommendedName>
</protein>
<dbReference type="InterPro" id="IPR033138">
    <property type="entry name" value="Cu_oxidase_CS"/>
</dbReference>
<feature type="transmembrane region" description="Helical" evidence="4">
    <location>
        <begin position="35"/>
        <end position="54"/>
    </location>
</feature>
<gene>
    <name evidence="6" type="ORF">AVDCRST_MAG07-3248</name>
</gene>
<dbReference type="CDD" id="cd00920">
    <property type="entry name" value="Cupredoxin"/>
    <property type="match status" value="1"/>
</dbReference>
<dbReference type="SUPFAM" id="SSF49503">
    <property type="entry name" value="Cupredoxins"/>
    <property type="match status" value="1"/>
</dbReference>
<evidence type="ECO:0000256" key="3">
    <source>
        <dbReference type="SAM" id="MobiDB-lite"/>
    </source>
</evidence>
<feature type="transmembrane region" description="Helical" evidence="4">
    <location>
        <begin position="116"/>
        <end position="138"/>
    </location>
</feature>
<feature type="region of interest" description="Disordered" evidence="3">
    <location>
        <begin position="276"/>
        <end position="302"/>
    </location>
</feature>
<dbReference type="Gene3D" id="2.60.40.420">
    <property type="entry name" value="Cupredoxins - blue copper proteins"/>
    <property type="match status" value="1"/>
</dbReference>
<accession>A0A6J4M9Z0</accession>
<feature type="domain" description="EfeO-type cupredoxin-like" evidence="5">
    <location>
        <begin position="172"/>
        <end position="270"/>
    </location>
</feature>
<dbReference type="PROSITE" id="PS00196">
    <property type="entry name" value="COPPER_BLUE"/>
    <property type="match status" value="1"/>
</dbReference>
<evidence type="ECO:0000256" key="2">
    <source>
        <dbReference type="ARBA" id="ARBA00023008"/>
    </source>
</evidence>
<evidence type="ECO:0000256" key="1">
    <source>
        <dbReference type="ARBA" id="ARBA00022723"/>
    </source>
</evidence>
<dbReference type="InterPro" id="IPR050845">
    <property type="entry name" value="Cu-binding_ET"/>
</dbReference>
<feature type="transmembrane region" description="Helical" evidence="4">
    <location>
        <begin position="145"/>
        <end position="168"/>
    </location>
</feature>
<dbReference type="PANTHER" id="PTHR38439">
    <property type="entry name" value="AURACYANIN-B"/>
    <property type="match status" value="1"/>
</dbReference>
<evidence type="ECO:0000256" key="4">
    <source>
        <dbReference type="SAM" id="Phobius"/>
    </source>
</evidence>
<feature type="transmembrane region" description="Helical" evidence="4">
    <location>
        <begin position="82"/>
        <end position="101"/>
    </location>
</feature>
<dbReference type="InterPro" id="IPR008972">
    <property type="entry name" value="Cupredoxin"/>
</dbReference>
<dbReference type="AlphaFoldDB" id="A0A6J4M9Z0"/>
<reference evidence="6" key="1">
    <citation type="submission" date="2020-02" db="EMBL/GenBank/DDBJ databases">
        <authorList>
            <person name="Meier V. D."/>
        </authorList>
    </citation>
    <scope>NUCLEOTIDE SEQUENCE</scope>
    <source>
        <strain evidence="6">AVDCRST_MAG07</strain>
    </source>
</reference>
<feature type="compositionally biased region" description="Low complexity" evidence="3">
    <location>
        <begin position="276"/>
        <end position="287"/>
    </location>
</feature>
<dbReference type="InterPro" id="IPR028096">
    <property type="entry name" value="EfeO_Cupredoxin"/>
</dbReference>
<proteinExistence type="predicted"/>
<keyword evidence="4" id="KW-0812">Transmembrane</keyword>